<dbReference type="Pfam" id="PF22336">
    <property type="entry name" value="RhiE-like_linker"/>
    <property type="match status" value="2"/>
</dbReference>
<feature type="active site" description="Proton donor; for dehydratase activity" evidence="11">
    <location>
        <position position="3925"/>
    </location>
</feature>
<dbReference type="SUPFAM" id="SSF47336">
    <property type="entry name" value="ACP-like"/>
    <property type="match status" value="3"/>
</dbReference>
<dbReference type="GO" id="GO:0004312">
    <property type="term" value="F:fatty acid synthase activity"/>
    <property type="evidence" value="ECO:0007669"/>
    <property type="project" value="TreeGrafter"/>
</dbReference>
<reference evidence="16 17" key="1">
    <citation type="journal article" date="2011" name="J. Bacteriol.">
        <title>Genome sequence of the algicidal bacterium Kordia algicida OT-1.</title>
        <authorList>
            <person name="Lee H.S."/>
            <person name="Kang S.G."/>
            <person name="Kwon K.K."/>
            <person name="Lee J.H."/>
            <person name="Kim S.J."/>
        </authorList>
    </citation>
    <scope>NUCLEOTIDE SEQUENCE [LARGE SCALE GENOMIC DNA]</scope>
    <source>
        <strain evidence="16 17">OT-1</strain>
    </source>
</reference>
<dbReference type="InterPro" id="IPR049552">
    <property type="entry name" value="PKS_DH_N"/>
</dbReference>
<dbReference type="CDD" id="cd00833">
    <property type="entry name" value="PKS"/>
    <property type="match status" value="2"/>
</dbReference>
<dbReference type="CDD" id="cd06558">
    <property type="entry name" value="crotonase-like"/>
    <property type="match status" value="1"/>
</dbReference>
<dbReference type="SMART" id="SM00823">
    <property type="entry name" value="PKS_PP"/>
    <property type="match status" value="3"/>
</dbReference>
<evidence type="ECO:0000313" key="17">
    <source>
        <dbReference type="Proteomes" id="UP000002945"/>
    </source>
</evidence>
<evidence type="ECO:0000256" key="12">
    <source>
        <dbReference type="RuleBase" id="RU003707"/>
    </source>
</evidence>
<keyword evidence="7" id="KW-0677">Repeat</keyword>
<comment type="subcellular location">
    <subcellularLocation>
        <location evidence="1">Cytoplasm</location>
    </subcellularLocation>
</comment>
<feature type="domain" description="Carrier" evidence="13">
    <location>
        <begin position="2839"/>
        <end position="2916"/>
    </location>
</feature>
<dbReference type="InterPro" id="IPR016039">
    <property type="entry name" value="Thiolase-like"/>
</dbReference>
<dbReference type="InterPro" id="IPR009081">
    <property type="entry name" value="PP-bd_ACP"/>
</dbReference>
<dbReference type="InterPro" id="IPR020807">
    <property type="entry name" value="PKS_DH"/>
</dbReference>
<dbReference type="InterPro" id="IPR014030">
    <property type="entry name" value="Ketoacyl_synth_N"/>
</dbReference>
<comment type="pathway">
    <text evidence="2">Antibiotic biosynthesis.</text>
</comment>
<dbReference type="InterPro" id="IPR014031">
    <property type="entry name" value="Ketoacyl_synth_C"/>
</dbReference>
<dbReference type="OrthoDB" id="1230081at2"/>
<dbReference type="InterPro" id="IPR029063">
    <property type="entry name" value="SAM-dependent_MTases_sf"/>
</dbReference>
<dbReference type="FunFam" id="3.40.47.10:FF:000019">
    <property type="entry name" value="Polyketide synthase type I"/>
    <property type="match status" value="2"/>
</dbReference>
<evidence type="ECO:0000256" key="10">
    <source>
        <dbReference type="ARBA" id="ARBA00054155"/>
    </source>
</evidence>
<keyword evidence="17" id="KW-1185">Reference proteome</keyword>
<dbReference type="Pfam" id="PF00109">
    <property type="entry name" value="ketoacyl-synt"/>
    <property type="match status" value="2"/>
</dbReference>
<dbReference type="Pfam" id="PF14765">
    <property type="entry name" value="PS-DH"/>
    <property type="match status" value="3"/>
</dbReference>
<dbReference type="Gene3D" id="3.40.50.150">
    <property type="entry name" value="Vaccinia Virus protein VP39"/>
    <property type="match status" value="1"/>
</dbReference>
<dbReference type="STRING" id="391587.KAOT1_04305"/>
<dbReference type="InterPro" id="IPR018201">
    <property type="entry name" value="Ketoacyl_synth_AS"/>
</dbReference>
<dbReference type="Pfam" id="PF00378">
    <property type="entry name" value="ECH_1"/>
    <property type="match status" value="2"/>
</dbReference>
<dbReference type="Pfam" id="PF08659">
    <property type="entry name" value="KR"/>
    <property type="match status" value="1"/>
</dbReference>
<dbReference type="EMBL" id="ABIB01000015">
    <property type="protein sequence ID" value="EDP94608.1"/>
    <property type="molecule type" value="Genomic_DNA"/>
</dbReference>
<evidence type="ECO:0000256" key="2">
    <source>
        <dbReference type="ARBA" id="ARBA00004792"/>
    </source>
</evidence>
<evidence type="ECO:0000259" key="14">
    <source>
        <dbReference type="PROSITE" id="PS52004"/>
    </source>
</evidence>
<feature type="domain" description="Ketosynthase family 3 (KS3)" evidence="14">
    <location>
        <begin position="1138"/>
        <end position="1556"/>
    </location>
</feature>
<dbReference type="SUPFAM" id="SSF53901">
    <property type="entry name" value="Thiolase-like"/>
    <property type="match status" value="2"/>
</dbReference>
<dbReference type="GO" id="GO:0005886">
    <property type="term" value="C:plasma membrane"/>
    <property type="evidence" value="ECO:0007669"/>
    <property type="project" value="TreeGrafter"/>
</dbReference>
<evidence type="ECO:0000259" key="15">
    <source>
        <dbReference type="PROSITE" id="PS52019"/>
    </source>
</evidence>
<evidence type="ECO:0000256" key="8">
    <source>
        <dbReference type="ARBA" id="ARBA00023268"/>
    </source>
</evidence>
<feature type="domain" description="PKS/mFAS DH" evidence="15">
    <location>
        <begin position="1741"/>
        <end position="2024"/>
    </location>
</feature>
<feature type="region of interest" description="N-terminal hotdog fold" evidence="11">
    <location>
        <position position="1"/>
    </location>
</feature>
<sequence length="4058" mass="451912">MAKLVLPNTIHNSAETLGLHPSILDSALQSCVALMVDLEASANEALLPYAVENVQILSRTEKEMYAYARFANGASTNDAVKKLDITLTDNEGTICAEIEGFTARFLQEADGTNAKNNADDGLKYLSPIWNLATLSEATEISENAKILLIGSEKTQQNWLQTSFPDTKYLQIESQEAVETIADKLKNTTFDQLVWIAPETTSKTNIQKSISAQEVGVLEIYRITKALLEAGFADENLKWSFITQNTQKVISNDVVNFTHASVVGFVGSLAKEYPNWNIQLADIDTFQAVTAKSCLSLPWNEQGNVLAHRHGEWFAQEFAYVSSNNSSHTLYKQNGIYVIIGGAGGLGEILTRYMIEKYNAQIIWIGRKEINEEIQHKIDALGKLGKAPMYISADATDEASLKNAHDQILEEHTNINGIIHSAIVLKDQSLKAMEESRFKQSLSAKVDISIHMERVFGTHDLDFMLFFSSLTSFVKAPGQANYAAGCTFKDSFAHYLDQQKNYPVKTMNWSYWGNVGIVADTFYKERMAQQGIGSIEPNEGMQALEVLMSTDVPQMALHKIITEDGIENANLTITEEVHFYENKETFNLSAVSAQLPTLDTDEQIKALADVQIPDEMNALATQIVVSSLVAVGLLKDGNTHIADLNLQTPPAQFFERWLAATISYLREENIVNEESQLAKPEVISLPKVWEQWDEAKKEWNKNPNWEKQVTLLEVCLKSLPEILKGEVLSTDIIFPNSSLHLVEGVYKGSFQVDYFNDVLCNTLRTCINEHIKNNADKQLRILEIGAGTGGTTVKVLPVLKEFGETVVEYRYTDLSKAFLIHAEENYQPIFPKLTTSILDVSKPIATQSVETNYYDIIIATNVLHATPNMRQTMRNTKAILKNQGIVLINEMSTWTLFTHLIFGLLEGWWLYEETSLRVAGSPGIDAENWEKVLKEVGFNQTLFPVAKAHPYGQQVIAAVSDGKVVQKHIKKEVAATKPSKKIAKAPIKKNIAKTVVAPQGNLREKSITFLTELVAKSLRMKPQQIEASQPLENYGLDSIMVVQLTNQFRKVFPDITSTLFFEENTVDGLVNYFLENKKEALQALFVETASEVEVETVISEEKEQATIAIKDARKPFEIFRKTNKPTIKTTATNNNIRSKFDVAIIGVSGRYPKAENIDTFWNNLSKGENCITEIPKDRWNWEDYYDEEKGKAGKIYTKYGGFISDIDKFDPLFFKIAPKDAKKMDPQERLFLQTCYHAIEDAGYTPKNIAENDKIGVFAGIMNSRYTAQSLHYSVANRVSYTFNFQGPSMAVDTACSSSLTAIHLALESIYNGTSECAIAGGVNIIIDPEHYIQLSAMTMLSTGNQNKAFGNKADGFVDSEGVGAIILKPLHKAEADGDHIYGVIKGSAINAGGKTNGYTVPNPKAQSAVISKALESAEINKEQISYIEAHGTGTALGDPIEISALTRALKTENSNNKCAIGSVKSNIGHCESAAGIAGLTKILLQFKHQQLVPSLHAEVLNPEIDFGKTPFKLQQATETWQKPAIEINGTEQHIPRIAGISSFGAGGANAHVILAEYEAVPQNLATHTPNTEVAIVLSARTESQLTQKIQDLLSFVESKENELDLLAIAYTLQTGREAMDERFATTVSSVAALIKTLNAYLNNSLETRKYQRSRTKNHKDEVLNFKSEANYKQMLSTWIKDKNYTELLAWWTKGIDVQWNELYSSKKPQRISLPTYPFAKERYWITPNKHNTIVAGAAKLHPMIHSNISNVQQTQFSTTFTGEEAFVKHYALQNGNETVKALPFLASVEMIQAAIAIGFANTDEGTILELNNHHFGSLIEITSQQAIQTALFAIDENSVGYEIFSENSEKTKVHTQGIASYEYRNYTETLPFDELFEEMEHTVDGNTFYNEFSQKEINYGAYYQAIQEIHLGNQQLVAQLQIPSKYQQDATEFELHPSILEGVLQASTLLLEAQETAQLPISIDTIRKMQPFGNEVFAWIRYSENDTQAENEVKIDIDLCGTDGTICAQFVGISFITSVESTQFEPTLETKETSVKAATTATLAETFETPKEIFFTVQTKPVISTATANTENITVSSLEKPSNIKLSKPTAIVVDNKKSATLKKGRVQLSAESSQQIIETTAPMLRLFNTGNGIYKLQLETSELDKTFIAQFKSALQRLTKEEHLKVLLIEGTQTDFLHGETEVFNEALQQELFKEILSFNYPIIANTQGNASNVGFLIASLCDFIICNEKATYKFSNTNDKLTNLFNERFGAVLANNLLQPNKSFTGIQLKQNGFTMPIVASEKVTETAADLADNLAKKSQRTLRLLKQHLSRHISEKVEQLTAISTITENTAFEKVEISETKSFKVQYQKDGVCVVTIKNTKLKGIQTLNSEIGAFFSEINNTKNHSTIVLKSEQESFIPQTAKDAEIIKLSEILLNCNYPIVTELDKSPNTKAWLVSLHTDEVIYSETGNYTAKGLLVNKTLAQKATLLFTARYGELASKELLLLGKTYNGKELKAVIPTIQTATNATELAKSWSTENHAKTWKSAKIKAIKESKKELPTWKLATAKDEKAPKTGTVNLKSSVVKATVLEAGILEIRLEERGSKNMFTDDFMAGVNEVFEHIENTPNYKVVILTGYDNYFASGGTKEGLVAIQEGKSKFTDTKIYQLAMECKIPVIAAMQGHAIGGGWSFGMFADFIFFSKERKYLSPYMNYGFTPGAGATYIFLETLGYDLARETLLTANEISGSELQEKGIQQAVYSKNEIIQEAFTLAKQLAKNTRAILVAFKQQLVHKKLSKIDAVYTLELAMHEQTFVGANNALQQIEKNFIHESGKTIDTQKSSKTIANAEKKTHMKRTIGIDEVLHNIKKFLAEELHMEANLIDEETQFVDLGMDSITGVTWVRKINDQFKTSIEATKVYSFPTLNEFSKYIKEQVDEKLADEIPEATVTATTSEEITEEIVEEIVEEVVNETIDQREVLQAIKTFLAEELHMETKDVDEQTQFVDLGMDSITGVTWVRKINTKFKTSIEATKVYSYPTLTELSKYIKAEIDKHTTPTKVVKKVQRKVVQKPVQAKKSTIQKPASKLSIFNRNGLTSWKAQQTKKTQPTQKSATKNIRNNNDHRIAVIGIAGQFPKAKNVTEFWNNLATGKNCISEVSKDRWDNKKHFKAGDPTPGKTNSKWMGALENYDKFDPLFFNISPVEAESMDPQQRLFLQSCWHTIEDAGYNTNALSGTKCGVFVGCGASDYHQLSSEHRLSAQGFTGGSSSILAARISYLLNLQGPCLSIDTACSSSLVALATACDNLVSGNCNVALAGGVGIMATPAMHIMTAQAGMLSQDGKCHTFDQNANGFVPGEAVGVVMLKRLEDAERDNDRIYGVVQGWGVNQDGKTNGITAPNAVSQASLEAEVYEKFNIDPAQIQLIEAHGTGTKLGDPIEVDALKQSFKKYTENETFCALGSVKSNIGHTMWAAGISGFLKVILALQHQQLPPTINYSKLNEHINLKNSPFYVNNKLQDWKINSEEKRQAAISSFGFSGTNAHIVLSEYVPKNTHQHTVDYTLDGFAIPLAAKNKAQLLQKVNDLITSVESSQETLKLQELAYTLQVGREPMEARVGFITNTVEELLGQLKSYANGDDFVKGMYVGDSNENKDELRLFAQDEDLKETIVHKWIHENKLSKLLELWVKGLNFDWNLMYGENKPKRIGLPVYPFAEKRYWIENKAINSEKNGANLTQKLHPLVHKNTSDFTQQQFTSTFIGEEFFLRDHKVKLTDEGNQKVLPGVAYLEMARTAVAMSIKAANESQIIELNDVIWMYPIAVETPKEVTIVLFENDETEQIDFEIRSFITVDENTTQEIIHCKGHASYQTVSNVSKINLNTLETKMNKGTLAKADLYPIFAASGLEYGEAHQGIEKIRKGENEVLASLRLPEILDNDEDTSVFDLHPSLMDSAFQSTIGLLADIENSSDKPSLPFLVESLKVHAKCTEEMVAWIRKSSTAVGNNDTTKVDIDLCDTEGNICVQTQGFISRTLNTQTENTNYVVATTASKTNQQNGLSFDETYHKNLIKSYLNNEVSLDDILELV</sequence>
<feature type="domain" description="Ketosynthase family 3 (KS3)" evidence="14">
    <location>
        <begin position="3102"/>
        <end position="3525"/>
    </location>
</feature>
<dbReference type="InterPro" id="IPR049900">
    <property type="entry name" value="PKS_mFAS_DH"/>
</dbReference>
<dbReference type="SMART" id="SM00825">
    <property type="entry name" value="PKS_KS"/>
    <property type="match status" value="2"/>
</dbReference>
<evidence type="ECO:0000256" key="11">
    <source>
        <dbReference type="PROSITE-ProRule" id="PRU01363"/>
    </source>
</evidence>
<dbReference type="GO" id="GO:0071770">
    <property type="term" value="P:DIM/DIP cell wall layer assembly"/>
    <property type="evidence" value="ECO:0007669"/>
    <property type="project" value="TreeGrafter"/>
</dbReference>
<dbReference type="InterPro" id="IPR013968">
    <property type="entry name" value="PKS_KR"/>
</dbReference>
<feature type="active site" description="Proton acceptor; for dehydratase activity" evidence="11">
    <location>
        <position position="3744"/>
    </location>
</feature>
<evidence type="ECO:0000256" key="7">
    <source>
        <dbReference type="ARBA" id="ARBA00022737"/>
    </source>
</evidence>
<feature type="region of interest" description="C-terminal hotdog fold" evidence="11">
    <location>
        <begin position="3861"/>
        <end position="4012"/>
    </location>
</feature>
<dbReference type="NCBIfam" id="NF005496">
    <property type="entry name" value="PRK07110.1"/>
    <property type="match status" value="1"/>
</dbReference>
<dbReference type="Gene3D" id="1.10.1240.100">
    <property type="match status" value="2"/>
</dbReference>
<comment type="function">
    <text evidence="10">Involved in production of the polyketide antibiotic thailandamide.</text>
</comment>
<dbReference type="GO" id="GO:0005737">
    <property type="term" value="C:cytoplasm"/>
    <property type="evidence" value="ECO:0007669"/>
    <property type="project" value="UniProtKB-SubCell"/>
</dbReference>
<dbReference type="Proteomes" id="UP000002945">
    <property type="component" value="Unassembled WGS sequence"/>
</dbReference>
<dbReference type="SUPFAM" id="SSF52096">
    <property type="entry name" value="ClpP/crotonase"/>
    <property type="match status" value="2"/>
</dbReference>
<dbReference type="InterPro" id="IPR057326">
    <property type="entry name" value="KR_dom"/>
</dbReference>
<dbReference type="InterPro" id="IPR006162">
    <property type="entry name" value="Ppantetheine_attach_site"/>
</dbReference>
<keyword evidence="4" id="KW-0963">Cytoplasm</keyword>
<dbReference type="PROSITE" id="PS00606">
    <property type="entry name" value="KS3_1"/>
    <property type="match status" value="2"/>
</dbReference>
<evidence type="ECO:0000256" key="4">
    <source>
        <dbReference type="ARBA" id="ARBA00022490"/>
    </source>
</evidence>
<dbReference type="InterPro" id="IPR036736">
    <property type="entry name" value="ACP-like_sf"/>
</dbReference>
<dbReference type="GO" id="GO:0006633">
    <property type="term" value="P:fatty acid biosynthetic process"/>
    <property type="evidence" value="ECO:0007669"/>
    <property type="project" value="InterPro"/>
</dbReference>
<dbReference type="GO" id="GO:0003857">
    <property type="term" value="F:(3S)-3-hydroxyacyl-CoA dehydrogenase (NAD+) activity"/>
    <property type="evidence" value="ECO:0007669"/>
    <property type="project" value="UniProtKB-EC"/>
</dbReference>
<dbReference type="Gene3D" id="3.10.129.110">
    <property type="entry name" value="Polyketide synthase dehydratase"/>
    <property type="match status" value="3"/>
</dbReference>
<dbReference type="Gene3D" id="6.20.390.20">
    <property type="match status" value="1"/>
</dbReference>
<evidence type="ECO:0000256" key="3">
    <source>
        <dbReference type="ARBA" id="ARBA00022450"/>
    </source>
</evidence>
<feature type="domain" description="Carrier" evidence="13">
    <location>
        <begin position="2954"/>
        <end position="3031"/>
    </location>
</feature>
<dbReference type="InterPro" id="IPR020841">
    <property type="entry name" value="PKS_Beta-ketoAc_synthase_dom"/>
</dbReference>
<dbReference type="PROSITE" id="PS52019">
    <property type="entry name" value="PKS_MFAS_DH"/>
    <property type="match status" value="3"/>
</dbReference>
<dbReference type="PANTHER" id="PTHR43775">
    <property type="entry name" value="FATTY ACID SYNTHASE"/>
    <property type="match status" value="1"/>
</dbReference>
<dbReference type="Pfam" id="PF02801">
    <property type="entry name" value="Ketoacyl-synt_C"/>
    <property type="match status" value="2"/>
</dbReference>
<dbReference type="PROSITE" id="PS00166">
    <property type="entry name" value="ENOYL_COA_HYDRATASE"/>
    <property type="match status" value="1"/>
</dbReference>
<feature type="domain" description="PKS/mFAS DH" evidence="15">
    <location>
        <begin position="1"/>
        <end position="112"/>
    </location>
</feature>
<comment type="caution">
    <text evidence="16">The sequence shown here is derived from an EMBL/GenBank/DDBJ whole genome shotgun (WGS) entry which is preliminary data.</text>
</comment>
<evidence type="ECO:0000313" key="16">
    <source>
        <dbReference type="EMBL" id="EDP94608.1"/>
    </source>
</evidence>
<accession>A9EAB1</accession>
<evidence type="ECO:0000259" key="13">
    <source>
        <dbReference type="PROSITE" id="PS50075"/>
    </source>
</evidence>
<evidence type="ECO:0000256" key="9">
    <source>
        <dbReference type="ARBA" id="ARBA00049556"/>
    </source>
</evidence>
<keyword evidence="5" id="KW-0597">Phosphoprotein</keyword>
<dbReference type="Gene3D" id="3.40.47.10">
    <property type="match status" value="2"/>
</dbReference>
<dbReference type="PANTHER" id="PTHR43775:SF37">
    <property type="entry name" value="SI:DKEY-61P9.11"/>
    <property type="match status" value="1"/>
</dbReference>
<dbReference type="InterPro" id="IPR029045">
    <property type="entry name" value="ClpP/crotonase-like_dom_sf"/>
</dbReference>
<feature type="domain" description="PKS/mFAS DH" evidence="15">
    <location>
        <begin position="3715"/>
        <end position="4012"/>
    </location>
</feature>
<dbReference type="SMART" id="SM00826">
    <property type="entry name" value="PKS_DH"/>
    <property type="match status" value="1"/>
</dbReference>
<dbReference type="SMART" id="SM01294">
    <property type="entry name" value="PKS_PP_betabranch"/>
    <property type="match status" value="2"/>
</dbReference>
<dbReference type="Pfam" id="PF08242">
    <property type="entry name" value="Methyltransf_12"/>
    <property type="match status" value="1"/>
</dbReference>
<evidence type="ECO:0000256" key="1">
    <source>
        <dbReference type="ARBA" id="ARBA00004496"/>
    </source>
</evidence>
<dbReference type="InterPro" id="IPR042104">
    <property type="entry name" value="PKS_dehydratase_sf"/>
</dbReference>
<evidence type="ECO:0000256" key="6">
    <source>
        <dbReference type="ARBA" id="ARBA00022679"/>
    </source>
</evidence>
<gene>
    <name evidence="16" type="ORF">KAOT1_04305</name>
</gene>
<name>A9EAB1_9FLAO</name>
<feature type="region of interest" description="N-terminal hotdog fold" evidence="11">
    <location>
        <begin position="3715"/>
        <end position="3847"/>
    </location>
</feature>
<protein>
    <submittedName>
        <fullName evidence="16">Polyketide synthase</fullName>
    </submittedName>
</protein>
<dbReference type="CDD" id="cd08953">
    <property type="entry name" value="KR_2_SDR_x"/>
    <property type="match status" value="1"/>
</dbReference>
<comment type="catalytic activity">
    <reaction evidence="9">
        <text>a (3S)-3-hydroxyacyl-CoA + NAD(+) = a 3-oxoacyl-CoA + NADH + H(+)</text>
        <dbReference type="Rhea" id="RHEA:22432"/>
        <dbReference type="ChEBI" id="CHEBI:15378"/>
        <dbReference type="ChEBI" id="CHEBI:57318"/>
        <dbReference type="ChEBI" id="CHEBI:57540"/>
        <dbReference type="ChEBI" id="CHEBI:57945"/>
        <dbReference type="ChEBI" id="CHEBI:90726"/>
        <dbReference type="EC" id="1.1.1.35"/>
    </reaction>
</comment>
<organism evidence="16 17">
    <name type="scientific">Kordia algicida OT-1</name>
    <dbReference type="NCBI Taxonomy" id="391587"/>
    <lineage>
        <taxon>Bacteria</taxon>
        <taxon>Pseudomonadati</taxon>
        <taxon>Bacteroidota</taxon>
        <taxon>Flavobacteriia</taxon>
        <taxon>Flavobacteriales</taxon>
        <taxon>Flavobacteriaceae</taxon>
        <taxon>Kordia</taxon>
    </lineage>
</organism>
<dbReference type="Pfam" id="PF00550">
    <property type="entry name" value="PP-binding"/>
    <property type="match status" value="3"/>
</dbReference>
<feature type="region of interest" description="C-terminal hotdog fold" evidence="11">
    <location>
        <begin position="1"/>
        <end position="112"/>
    </location>
</feature>
<proteinExistence type="inferred from homology"/>
<dbReference type="GO" id="GO:0004315">
    <property type="term" value="F:3-oxoacyl-[acyl-carrier-protein] synthase activity"/>
    <property type="evidence" value="ECO:0007669"/>
    <property type="project" value="InterPro"/>
</dbReference>
<dbReference type="SMART" id="SM00822">
    <property type="entry name" value="PKS_KR"/>
    <property type="match status" value="1"/>
</dbReference>
<dbReference type="eggNOG" id="COG3321">
    <property type="taxonomic scope" value="Bacteria"/>
</dbReference>
<feature type="domain" description="Carrier" evidence="13">
    <location>
        <begin position="1000"/>
        <end position="1076"/>
    </location>
</feature>
<evidence type="ECO:0000256" key="5">
    <source>
        <dbReference type="ARBA" id="ARBA00022553"/>
    </source>
</evidence>
<dbReference type="PROSITE" id="PS00012">
    <property type="entry name" value="PHOSPHOPANTETHEINE"/>
    <property type="match status" value="2"/>
</dbReference>
<dbReference type="InterPro" id="IPR054514">
    <property type="entry name" value="RhiE-like_linker"/>
</dbReference>
<dbReference type="InterPro" id="IPR049551">
    <property type="entry name" value="PKS_DH_C"/>
</dbReference>
<keyword evidence="8" id="KW-0511">Multifunctional enzyme</keyword>
<dbReference type="CDD" id="cd02440">
    <property type="entry name" value="AdoMet_MTases"/>
    <property type="match status" value="1"/>
</dbReference>
<dbReference type="Pfam" id="PF21089">
    <property type="entry name" value="PKS_DH_N"/>
    <property type="match status" value="1"/>
</dbReference>
<dbReference type="InterPro" id="IPR036291">
    <property type="entry name" value="NAD(P)-bd_dom_sf"/>
</dbReference>
<dbReference type="InterPro" id="IPR001753">
    <property type="entry name" value="Enoyl-CoA_hydra/iso"/>
</dbReference>
<keyword evidence="6" id="KW-0808">Transferase</keyword>
<dbReference type="Gene3D" id="1.10.1200.10">
    <property type="entry name" value="ACP-like"/>
    <property type="match status" value="3"/>
</dbReference>
<keyword evidence="3" id="KW-0596">Phosphopantetheine</keyword>
<dbReference type="Gene3D" id="3.90.226.10">
    <property type="entry name" value="2-enoyl-CoA Hydratase, Chain A, domain 1"/>
    <property type="match status" value="2"/>
</dbReference>
<dbReference type="InterPro" id="IPR013217">
    <property type="entry name" value="Methyltransf_12"/>
</dbReference>
<comment type="similarity">
    <text evidence="12">Belongs to the enoyl-CoA hydratase/isomerase family.</text>
</comment>
<dbReference type="PROSITE" id="PS52004">
    <property type="entry name" value="KS3_2"/>
    <property type="match status" value="2"/>
</dbReference>
<feature type="region of interest" description="N-terminal hotdog fold" evidence="11">
    <location>
        <begin position="1741"/>
        <end position="1866"/>
    </location>
</feature>
<feature type="region of interest" description="C-terminal hotdog fold" evidence="11">
    <location>
        <begin position="1880"/>
        <end position="2024"/>
    </location>
</feature>
<dbReference type="HOGENOM" id="CLU_224819_0_0_10"/>
<dbReference type="GO" id="GO:0031177">
    <property type="term" value="F:phosphopantetheine binding"/>
    <property type="evidence" value="ECO:0007669"/>
    <property type="project" value="InterPro"/>
</dbReference>
<dbReference type="InterPro" id="IPR050091">
    <property type="entry name" value="PKS_NRPS_Biosynth_Enz"/>
</dbReference>
<dbReference type="SUPFAM" id="SSF53335">
    <property type="entry name" value="S-adenosyl-L-methionine-dependent methyltransferases"/>
    <property type="match status" value="1"/>
</dbReference>
<dbReference type="InterPro" id="IPR018376">
    <property type="entry name" value="Enoyl-CoA_hyd/isom_CS"/>
</dbReference>
<dbReference type="Gene3D" id="3.40.50.720">
    <property type="entry name" value="NAD(P)-binding Rossmann-like Domain"/>
    <property type="match status" value="1"/>
</dbReference>
<dbReference type="SUPFAM" id="SSF51735">
    <property type="entry name" value="NAD(P)-binding Rossmann-fold domains"/>
    <property type="match status" value="2"/>
</dbReference>
<dbReference type="InterPro" id="IPR020806">
    <property type="entry name" value="PKS_PP-bd"/>
</dbReference>
<comment type="caution">
    <text evidence="11">Lacks conserved residue(s) required for the propagation of feature annotation.</text>
</comment>
<dbReference type="PROSITE" id="PS50075">
    <property type="entry name" value="CARRIER"/>
    <property type="match status" value="3"/>
</dbReference>